<dbReference type="AlphaFoldDB" id="A0A6D2ILN6"/>
<sequence>MIVIRRNGLARRRVLAHRHIFVPLMIVAPRRIVRTVCSSGIIARFNSVIVCWSSPTVRHNGVTNYLTSFAAHRNGATTYRNLLAVCRSGIATPSSPSTVRCSDILLRARHNACSSAQLVNTLIGLRSSVVITSFVVVDGSAPSPVSHGVPVGVATSSARLSPVSAVLGGASVFHLSDIRRCTESFVDLGSMVSCVPLDCAILAPAELCVVWAPVPSAGADPPPGAPPVAQGSPFAFAFDLFKGGGSVAPSPTGVRPPPPASGVVKLSSKGSMPFLLAALLVSSPCCRVARKVSNSLVSELFSVCCSSAFFCRAAIVSCIFASSIAAFRAVCCLSVVAIGSVPGGMTPVAFVVGPVISSDLECYLSKKSSTDPPSSAKLWELESAQ</sequence>
<gene>
    <name evidence="1" type="ORF">MERR_LOCUS16529</name>
</gene>
<keyword evidence="2" id="KW-1185">Reference proteome</keyword>
<comment type="caution">
    <text evidence="1">The sequence shown here is derived from an EMBL/GenBank/DDBJ whole genome shotgun (WGS) entry which is preliminary data.</text>
</comment>
<evidence type="ECO:0000313" key="2">
    <source>
        <dbReference type="Proteomes" id="UP000467841"/>
    </source>
</evidence>
<proteinExistence type="predicted"/>
<reference evidence="1" key="1">
    <citation type="submission" date="2020-01" db="EMBL/GenBank/DDBJ databases">
        <authorList>
            <person name="Mishra B."/>
        </authorList>
    </citation>
    <scope>NUCLEOTIDE SEQUENCE [LARGE SCALE GENOMIC DNA]</scope>
</reference>
<dbReference type="EMBL" id="CACVBM020001079">
    <property type="protein sequence ID" value="CAA7029294.1"/>
    <property type="molecule type" value="Genomic_DNA"/>
</dbReference>
<accession>A0A6D2ILN6</accession>
<organism evidence="1 2">
    <name type="scientific">Microthlaspi erraticum</name>
    <dbReference type="NCBI Taxonomy" id="1685480"/>
    <lineage>
        <taxon>Eukaryota</taxon>
        <taxon>Viridiplantae</taxon>
        <taxon>Streptophyta</taxon>
        <taxon>Embryophyta</taxon>
        <taxon>Tracheophyta</taxon>
        <taxon>Spermatophyta</taxon>
        <taxon>Magnoliopsida</taxon>
        <taxon>eudicotyledons</taxon>
        <taxon>Gunneridae</taxon>
        <taxon>Pentapetalae</taxon>
        <taxon>rosids</taxon>
        <taxon>malvids</taxon>
        <taxon>Brassicales</taxon>
        <taxon>Brassicaceae</taxon>
        <taxon>Coluteocarpeae</taxon>
        <taxon>Microthlaspi</taxon>
    </lineage>
</organism>
<protein>
    <submittedName>
        <fullName evidence="1">Uncharacterized protein</fullName>
    </submittedName>
</protein>
<dbReference type="Proteomes" id="UP000467841">
    <property type="component" value="Unassembled WGS sequence"/>
</dbReference>
<name>A0A6D2ILN6_9BRAS</name>
<evidence type="ECO:0000313" key="1">
    <source>
        <dbReference type="EMBL" id="CAA7029294.1"/>
    </source>
</evidence>